<gene>
    <name evidence="8" type="ORF">HMPREF1016_03152</name>
</gene>
<dbReference type="GO" id="GO:0046872">
    <property type="term" value="F:metal ion binding"/>
    <property type="evidence" value="ECO:0007669"/>
    <property type="project" value="UniProtKB-KW"/>
</dbReference>
<evidence type="ECO:0000313" key="9">
    <source>
        <dbReference type="Proteomes" id="UP000003246"/>
    </source>
</evidence>
<name>E5X2J5_9BACE</name>
<evidence type="ECO:0008006" key="10">
    <source>
        <dbReference type="Google" id="ProtNLM"/>
    </source>
</evidence>
<evidence type="ECO:0000256" key="5">
    <source>
        <dbReference type="ARBA" id="ARBA00023049"/>
    </source>
</evidence>
<dbReference type="Gene3D" id="3.40.140.10">
    <property type="entry name" value="Cytidine Deaminase, domain 2"/>
    <property type="match status" value="1"/>
</dbReference>
<keyword evidence="2" id="KW-0479">Metal-binding</keyword>
<evidence type="ECO:0000256" key="3">
    <source>
        <dbReference type="ARBA" id="ARBA00022801"/>
    </source>
</evidence>
<evidence type="ECO:0000259" key="7">
    <source>
        <dbReference type="Pfam" id="PF14464"/>
    </source>
</evidence>
<evidence type="ECO:0000256" key="2">
    <source>
        <dbReference type="ARBA" id="ARBA00022723"/>
    </source>
</evidence>
<dbReference type="Pfam" id="PF14457">
    <property type="entry name" value="Prok-E2_A"/>
    <property type="match status" value="1"/>
</dbReference>
<protein>
    <recommendedName>
        <fullName evidence="10">ThiF family protein</fullName>
    </recommendedName>
</protein>
<dbReference type="Proteomes" id="UP000003246">
    <property type="component" value="Unassembled WGS sequence"/>
</dbReference>
<accession>E5X2J5</accession>
<dbReference type="SUPFAM" id="SSF69572">
    <property type="entry name" value="Activating enzymes of the ubiquitin-like proteins"/>
    <property type="match status" value="1"/>
</dbReference>
<dbReference type="GO" id="GO:0008237">
    <property type="term" value="F:metallopeptidase activity"/>
    <property type="evidence" value="ECO:0007669"/>
    <property type="project" value="UniProtKB-KW"/>
</dbReference>
<dbReference type="RefSeq" id="WP_004294961.1">
    <property type="nucleotide sequence ID" value="NZ_AKBX01000004.1"/>
</dbReference>
<evidence type="ECO:0000259" key="6">
    <source>
        <dbReference type="Pfam" id="PF00899"/>
    </source>
</evidence>
<dbReference type="Pfam" id="PF14464">
    <property type="entry name" value="Prok-JAB"/>
    <property type="match status" value="1"/>
</dbReference>
<dbReference type="GO" id="GO:0006508">
    <property type="term" value="P:proteolysis"/>
    <property type="evidence" value="ECO:0007669"/>
    <property type="project" value="UniProtKB-KW"/>
</dbReference>
<feature type="domain" description="THIF-type NAD/FAD binding fold" evidence="6">
    <location>
        <begin position="336"/>
        <end position="447"/>
    </location>
</feature>
<dbReference type="EMBL" id="ACWG01000039">
    <property type="protein sequence ID" value="EFV28811.1"/>
    <property type="molecule type" value="Genomic_DNA"/>
</dbReference>
<keyword evidence="3" id="KW-0378">Hydrolase</keyword>
<comment type="caution">
    <text evidence="8">The sequence shown here is derived from an EMBL/GenBank/DDBJ whole genome shotgun (WGS) entry which is preliminary data.</text>
</comment>
<proteinExistence type="predicted"/>
<evidence type="ECO:0000313" key="8">
    <source>
        <dbReference type="EMBL" id="EFV28811.1"/>
    </source>
</evidence>
<keyword evidence="1" id="KW-0645">Protease</keyword>
<keyword evidence="5" id="KW-0482">Metalloprotease</keyword>
<dbReference type="InterPro" id="IPR028090">
    <property type="entry name" value="JAB_dom_prok"/>
</dbReference>
<keyword evidence="4" id="KW-0862">Zinc</keyword>
<dbReference type="HOGENOM" id="CLU_021409_0_0_10"/>
<dbReference type="InterPro" id="IPR032865">
    <property type="entry name" value="Prok-E2_A"/>
</dbReference>
<dbReference type="GO" id="GO:0008641">
    <property type="term" value="F:ubiquitin-like modifier activating enzyme activity"/>
    <property type="evidence" value="ECO:0007669"/>
    <property type="project" value="InterPro"/>
</dbReference>
<dbReference type="Pfam" id="PF00899">
    <property type="entry name" value="ThiF"/>
    <property type="match status" value="1"/>
</dbReference>
<organism evidence="8 9">
    <name type="scientific">Bacteroides eggerthii 1_2_48FAA</name>
    <dbReference type="NCBI Taxonomy" id="665953"/>
    <lineage>
        <taxon>Bacteria</taxon>
        <taxon>Pseudomonadati</taxon>
        <taxon>Bacteroidota</taxon>
        <taxon>Bacteroidia</taxon>
        <taxon>Bacteroidales</taxon>
        <taxon>Bacteroidaceae</taxon>
        <taxon>Bacteroides</taxon>
    </lineage>
</organism>
<evidence type="ECO:0000256" key="4">
    <source>
        <dbReference type="ARBA" id="ARBA00022833"/>
    </source>
</evidence>
<dbReference type="InterPro" id="IPR000594">
    <property type="entry name" value="ThiF_NAD_FAD-bd"/>
</dbReference>
<dbReference type="Gene3D" id="3.40.50.720">
    <property type="entry name" value="NAD(P)-binding Rossmann-like Domain"/>
    <property type="match status" value="1"/>
</dbReference>
<evidence type="ECO:0000256" key="1">
    <source>
        <dbReference type="ARBA" id="ARBA00022670"/>
    </source>
</evidence>
<dbReference type="InterPro" id="IPR035985">
    <property type="entry name" value="Ubiquitin-activating_enz"/>
</dbReference>
<reference evidence="8 9" key="1">
    <citation type="submission" date="2010-10" db="EMBL/GenBank/DDBJ databases">
        <title>The Genome Sequence of Bacteroides eggerthii strain 1_2_48FAA.</title>
        <authorList>
            <consortium name="The Broad Institute Genome Sequencing Platform"/>
            <person name="Ward D."/>
            <person name="Earl A."/>
            <person name="Feldgarden M."/>
            <person name="Young S.K."/>
            <person name="Gargeya S."/>
            <person name="Zeng Q."/>
            <person name="Alvarado L."/>
            <person name="Berlin A."/>
            <person name="Bochicchio J."/>
            <person name="Chapman S.B."/>
            <person name="Chen Z."/>
            <person name="Freedman E."/>
            <person name="Gellesch M."/>
            <person name="Goldberg J."/>
            <person name="Griggs A."/>
            <person name="Gujja S."/>
            <person name="Heilman E."/>
            <person name="Heiman D."/>
            <person name="Howarth C."/>
            <person name="Mehta T."/>
            <person name="Neiman D."/>
            <person name="Pearson M."/>
            <person name="Roberts A."/>
            <person name="Saif S."/>
            <person name="Shea T."/>
            <person name="Shenoy N."/>
            <person name="Sisk P."/>
            <person name="Stolte C."/>
            <person name="Sykes S."/>
            <person name="White J."/>
            <person name="Yandava C."/>
            <person name="Allen-Vercoe E."/>
            <person name="Ambrose C."/>
            <person name="Strauss J."/>
            <person name="Daigneault M."/>
            <person name="Haas B."/>
            <person name="Nusbaum C."/>
            <person name="Birren B."/>
        </authorList>
    </citation>
    <scope>NUCLEOTIDE SEQUENCE [LARGE SCALE GENOMIC DNA]</scope>
    <source>
        <strain evidence="8 9">1_2_48FAA</strain>
    </source>
</reference>
<feature type="domain" description="JAB" evidence="7">
    <location>
        <begin position="582"/>
        <end position="692"/>
    </location>
</feature>
<sequence length="709" mass="81217">MTEYNYKITCGSPIRGEHLKLARAKAIYKAAMGHPYVKDIQCNVNGKGDSIIKMCLTHLEIPDEPVYEIYDTEEIAVICHPDDINMPEVYALRKDFPTELPHSNAKPFARPVSLCISDVAFIDIRPQFNAHDFIDYIRRWFALNSINKLHEENRPLEVFFGFHEICCILNERLNANPYVKYSKKTTNSSTLEFVEKGKATHYLVGIPTKKIYASNFVRIPQKMGDLETIQSTDQLSLTDNLLRILTGSVAGKATLPLILLIFITQTSKDNKTTSQNLFLIKTSYSPEEIVQKYRRLSHEIFEQWFYELHIEVILLGLMTSREENAINNGIKDWFKKVCVVGTGALGSAVIDHFVRQGCSEVVNIVDCDILLPHNLSRHTLSTDKVMTSKVRSIKDIYHGILSQKINAIEGNFLTLKQNEEEQLFKDTDLVMDFSTSIAVERKLATASQVYRRCTSFLNPKGDEIVLLMEDQNRNFRLDLLEMDYYRNLIVDKRFVQHLVEVETVQTNSFSCRSESMILNYENVRILGAIISGQIRKCYTKGNAYLGIWHFDAENGTVSNLPMAITDWHHEILDGIQVYISNAVEKEIQTMVEASPDKETGGCLFGSYDRDHNSIYVYYMVPAPEDSIHTPVSFVRGFKGLTTEYERITKLTYHQVRYLGEWHSHPDMPNTPSSTDKKQFEELCKEQQSQDLPFVQMIHGNNGLFITAVM</sequence>
<dbReference type="SUPFAM" id="SSF102712">
    <property type="entry name" value="JAB1/MPN domain"/>
    <property type="match status" value="1"/>
</dbReference>
<dbReference type="AlphaFoldDB" id="E5X2J5"/>